<dbReference type="AlphaFoldDB" id="G9ZJE1"/>
<dbReference type="STRING" id="797473.HMPREF9080_02911"/>
<name>G9ZJE1_9GAMM</name>
<gene>
    <name evidence="1" type="ORF">HMPREF9080_02911</name>
</gene>
<sequence length="78" mass="8832">MVFLLSLGKENAGETDPAGNESPAGVEMLSLRQRIEKEAVRHCVAAGFADGVRTRYCVLMQWLRHSLRFEFANYQFLV</sequence>
<evidence type="ECO:0000313" key="1">
    <source>
        <dbReference type="EMBL" id="EHM49966.1"/>
    </source>
</evidence>
<comment type="caution">
    <text evidence="1">The sequence shown here is derived from an EMBL/GenBank/DDBJ whole genome shotgun (WGS) entry which is preliminary data.</text>
</comment>
<dbReference type="RefSeq" id="WP_006986895.1">
    <property type="nucleotide sequence ID" value="NZ_JH417969.1"/>
</dbReference>
<dbReference type="Proteomes" id="UP000004750">
    <property type="component" value="Unassembled WGS sequence"/>
</dbReference>
<organism evidence="1 2">
    <name type="scientific">Cardiobacterium valvarum F0432</name>
    <dbReference type="NCBI Taxonomy" id="797473"/>
    <lineage>
        <taxon>Bacteria</taxon>
        <taxon>Pseudomonadati</taxon>
        <taxon>Pseudomonadota</taxon>
        <taxon>Gammaproteobacteria</taxon>
        <taxon>Cardiobacteriales</taxon>
        <taxon>Cardiobacteriaceae</taxon>
        <taxon>Cardiobacterium</taxon>
    </lineage>
</organism>
<dbReference type="EMBL" id="AGCM01000185">
    <property type="protein sequence ID" value="EHM49966.1"/>
    <property type="molecule type" value="Genomic_DNA"/>
</dbReference>
<proteinExistence type="predicted"/>
<dbReference type="HOGENOM" id="CLU_2615516_0_0_6"/>
<protein>
    <submittedName>
        <fullName evidence="1">Uncharacterized protein</fullName>
    </submittedName>
</protein>
<reference evidence="1 2" key="1">
    <citation type="submission" date="2011-08" db="EMBL/GenBank/DDBJ databases">
        <authorList>
            <person name="Weinstock G."/>
            <person name="Sodergren E."/>
            <person name="Clifton S."/>
            <person name="Fulton L."/>
            <person name="Fulton B."/>
            <person name="Courtney L."/>
            <person name="Fronick C."/>
            <person name="Harrison M."/>
            <person name="Strong C."/>
            <person name="Farmer C."/>
            <person name="Delahaunty K."/>
            <person name="Markovic C."/>
            <person name="Hall O."/>
            <person name="Minx P."/>
            <person name="Tomlinson C."/>
            <person name="Mitreva M."/>
            <person name="Hou S."/>
            <person name="Chen J."/>
            <person name="Wollam A."/>
            <person name="Pepin K.H."/>
            <person name="Johnson M."/>
            <person name="Bhonagiri V."/>
            <person name="Zhang X."/>
            <person name="Suruliraj S."/>
            <person name="Warren W."/>
            <person name="Chinwalla A."/>
            <person name="Mardis E.R."/>
            <person name="Wilson R.K."/>
        </authorList>
    </citation>
    <scope>NUCLEOTIDE SEQUENCE [LARGE SCALE GENOMIC DNA]</scope>
    <source>
        <strain evidence="1 2">F0432</strain>
    </source>
</reference>
<accession>G9ZJE1</accession>
<evidence type="ECO:0000313" key="2">
    <source>
        <dbReference type="Proteomes" id="UP000004750"/>
    </source>
</evidence>